<comment type="caution">
    <text evidence="6">The sequence shown here is derived from an EMBL/GenBank/DDBJ whole genome shotgun (WGS) entry which is preliminary data.</text>
</comment>
<evidence type="ECO:0000256" key="2">
    <source>
        <dbReference type="ARBA" id="ARBA00022448"/>
    </source>
</evidence>
<evidence type="ECO:0000259" key="5">
    <source>
        <dbReference type="PROSITE" id="PS50893"/>
    </source>
</evidence>
<keyword evidence="4 6" id="KW-0067">ATP-binding</keyword>
<dbReference type="PANTHER" id="PTHR24220">
    <property type="entry name" value="IMPORT ATP-BINDING PROTEIN"/>
    <property type="match status" value="1"/>
</dbReference>
<dbReference type="InterPro" id="IPR017911">
    <property type="entry name" value="MacB-like_ATP-bd"/>
</dbReference>
<dbReference type="Gene3D" id="3.40.50.300">
    <property type="entry name" value="P-loop containing nucleotide triphosphate hydrolases"/>
    <property type="match status" value="1"/>
</dbReference>
<keyword evidence="7" id="KW-1185">Reference proteome</keyword>
<dbReference type="SMART" id="SM00382">
    <property type="entry name" value="AAA"/>
    <property type="match status" value="1"/>
</dbReference>
<dbReference type="PROSITE" id="PS50893">
    <property type="entry name" value="ABC_TRANSPORTER_2"/>
    <property type="match status" value="1"/>
</dbReference>
<keyword evidence="6" id="KW-0449">Lipoprotein</keyword>
<dbReference type="PANTHER" id="PTHR24220:SF689">
    <property type="entry name" value="LIPOPROTEIN-RELEASING SYSTEM ATP-BINDING PROTEIN LOLD"/>
    <property type="match status" value="1"/>
</dbReference>
<dbReference type="AlphaFoldDB" id="A0A4Q7Z2B5"/>
<evidence type="ECO:0000313" key="6">
    <source>
        <dbReference type="EMBL" id="RZU43669.1"/>
    </source>
</evidence>
<accession>A0A4Q7Z2B5</accession>
<name>A0A4Q7Z2B5_9BACT</name>
<proteinExistence type="inferred from homology"/>
<evidence type="ECO:0000256" key="1">
    <source>
        <dbReference type="ARBA" id="ARBA00005417"/>
    </source>
</evidence>
<dbReference type="InterPro" id="IPR027417">
    <property type="entry name" value="P-loop_NTPase"/>
</dbReference>
<comment type="similarity">
    <text evidence="1">Belongs to the ABC transporter superfamily.</text>
</comment>
<dbReference type="InterPro" id="IPR015854">
    <property type="entry name" value="ABC_transpr_LolD-like"/>
</dbReference>
<dbReference type="GO" id="GO:0005524">
    <property type="term" value="F:ATP binding"/>
    <property type="evidence" value="ECO:0007669"/>
    <property type="project" value="UniProtKB-KW"/>
</dbReference>
<dbReference type="Proteomes" id="UP000292958">
    <property type="component" value="Unassembled WGS sequence"/>
</dbReference>
<dbReference type="GO" id="GO:0005886">
    <property type="term" value="C:plasma membrane"/>
    <property type="evidence" value="ECO:0007669"/>
    <property type="project" value="TreeGrafter"/>
</dbReference>
<dbReference type="Pfam" id="PF00005">
    <property type="entry name" value="ABC_tran"/>
    <property type="match status" value="1"/>
</dbReference>
<dbReference type="GO" id="GO:0016887">
    <property type="term" value="F:ATP hydrolysis activity"/>
    <property type="evidence" value="ECO:0007669"/>
    <property type="project" value="InterPro"/>
</dbReference>
<dbReference type="CDD" id="cd03255">
    <property type="entry name" value="ABC_MJ0796_LolCDE_FtsE"/>
    <property type="match status" value="1"/>
</dbReference>
<dbReference type="InterPro" id="IPR003593">
    <property type="entry name" value="AAA+_ATPase"/>
</dbReference>
<evidence type="ECO:0000256" key="3">
    <source>
        <dbReference type="ARBA" id="ARBA00022741"/>
    </source>
</evidence>
<sequence length="235" mass="25889">MTTPMPTIETQRRIVLRAKDVWKSYDEGAISVLNGVDFVGFEGETVALCGPSGCGKSTLLHLLGGLDEPDRGRVSVNSVEINRHRSPLRLLRHEIGFVFQLHNLIPDLTLEENCLIPTVAAGIARTTALARLRDLTERTGLSHRLGHRIQKLSGGERQRTALCRALMNQPRILLADEPTGSLDEGTSAVVFDLLLDLVAKEGVTLVMATHDRALAQRCDRLVEMHDGRIYEPQSA</sequence>
<keyword evidence="3" id="KW-0547">Nucleotide-binding</keyword>
<evidence type="ECO:0000256" key="4">
    <source>
        <dbReference type="ARBA" id="ARBA00022840"/>
    </source>
</evidence>
<gene>
    <name evidence="6" type="ORF">BDD14_5363</name>
</gene>
<dbReference type="EMBL" id="SHKW01000001">
    <property type="protein sequence ID" value="RZU43669.1"/>
    <property type="molecule type" value="Genomic_DNA"/>
</dbReference>
<evidence type="ECO:0000313" key="7">
    <source>
        <dbReference type="Proteomes" id="UP000292958"/>
    </source>
</evidence>
<dbReference type="RefSeq" id="WP_242618197.1">
    <property type="nucleotide sequence ID" value="NZ_SHKW01000001.1"/>
</dbReference>
<reference evidence="6 7" key="1">
    <citation type="submission" date="2019-02" db="EMBL/GenBank/DDBJ databases">
        <title>Genomic Encyclopedia of Archaeal and Bacterial Type Strains, Phase II (KMG-II): from individual species to whole genera.</title>
        <authorList>
            <person name="Goeker M."/>
        </authorList>
    </citation>
    <scope>NUCLEOTIDE SEQUENCE [LARGE SCALE GENOMIC DNA]</scope>
    <source>
        <strain evidence="6 7">DSM 18101</strain>
    </source>
</reference>
<protein>
    <submittedName>
        <fullName evidence="6">Putative ABC transport system ATP-binding protein/lipoprotein-releasing system ATP-binding protein</fullName>
    </submittedName>
</protein>
<dbReference type="GO" id="GO:0022857">
    <property type="term" value="F:transmembrane transporter activity"/>
    <property type="evidence" value="ECO:0007669"/>
    <property type="project" value="TreeGrafter"/>
</dbReference>
<dbReference type="SUPFAM" id="SSF52540">
    <property type="entry name" value="P-loop containing nucleoside triphosphate hydrolases"/>
    <property type="match status" value="1"/>
</dbReference>
<dbReference type="InterPro" id="IPR003439">
    <property type="entry name" value="ABC_transporter-like_ATP-bd"/>
</dbReference>
<organism evidence="6 7">
    <name type="scientific">Edaphobacter modestus</name>
    <dbReference type="NCBI Taxonomy" id="388466"/>
    <lineage>
        <taxon>Bacteria</taxon>
        <taxon>Pseudomonadati</taxon>
        <taxon>Acidobacteriota</taxon>
        <taxon>Terriglobia</taxon>
        <taxon>Terriglobales</taxon>
        <taxon>Acidobacteriaceae</taxon>
        <taxon>Edaphobacter</taxon>
    </lineage>
</organism>
<feature type="domain" description="ABC transporter" evidence="5">
    <location>
        <begin position="16"/>
        <end position="235"/>
    </location>
</feature>
<keyword evidence="2" id="KW-0813">Transport</keyword>